<gene>
    <name evidence="3" type="ORF">B0A48_02176</name>
</gene>
<comment type="caution">
    <text evidence="3">The sequence shown here is derived from an EMBL/GenBank/DDBJ whole genome shotgun (WGS) entry which is preliminary data.</text>
</comment>
<name>A0A1V8TNC8_9PEZI</name>
<evidence type="ECO:0000256" key="1">
    <source>
        <dbReference type="SAM" id="MobiDB-lite"/>
    </source>
</evidence>
<evidence type="ECO:0000313" key="3">
    <source>
        <dbReference type="EMBL" id="OQO12712.1"/>
    </source>
</evidence>
<dbReference type="Proteomes" id="UP000192596">
    <property type="component" value="Unassembled WGS sequence"/>
</dbReference>
<dbReference type="Pfam" id="PF06985">
    <property type="entry name" value="HET"/>
    <property type="match status" value="1"/>
</dbReference>
<keyword evidence="4" id="KW-1185">Reference proteome</keyword>
<protein>
    <recommendedName>
        <fullName evidence="2">Heterokaryon incompatibility domain-containing protein</fullName>
    </recommendedName>
</protein>
<dbReference type="InterPro" id="IPR010730">
    <property type="entry name" value="HET"/>
</dbReference>
<dbReference type="PANTHER" id="PTHR24148:SF73">
    <property type="entry name" value="HET DOMAIN PROTEIN (AFU_ORTHOLOGUE AFUA_8G01020)"/>
    <property type="match status" value="1"/>
</dbReference>
<feature type="region of interest" description="Disordered" evidence="1">
    <location>
        <begin position="342"/>
        <end position="365"/>
    </location>
</feature>
<organism evidence="3 4">
    <name type="scientific">Cryoendolithus antarcticus</name>
    <dbReference type="NCBI Taxonomy" id="1507870"/>
    <lineage>
        <taxon>Eukaryota</taxon>
        <taxon>Fungi</taxon>
        <taxon>Dikarya</taxon>
        <taxon>Ascomycota</taxon>
        <taxon>Pezizomycotina</taxon>
        <taxon>Dothideomycetes</taxon>
        <taxon>Dothideomycetidae</taxon>
        <taxon>Cladosporiales</taxon>
        <taxon>Cladosporiaceae</taxon>
        <taxon>Cryoendolithus</taxon>
    </lineage>
</organism>
<dbReference type="AlphaFoldDB" id="A0A1V8TNC8"/>
<reference evidence="4" key="1">
    <citation type="submission" date="2017-03" db="EMBL/GenBank/DDBJ databases">
        <title>Genomes of endolithic fungi from Antarctica.</title>
        <authorList>
            <person name="Coleine C."/>
            <person name="Masonjones S."/>
            <person name="Stajich J.E."/>
        </authorList>
    </citation>
    <scope>NUCLEOTIDE SEQUENCE [LARGE SCALE GENOMIC DNA]</scope>
    <source>
        <strain evidence="4">CCFEE 5527</strain>
    </source>
</reference>
<evidence type="ECO:0000313" key="4">
    <source>
        <dbReference type="Proteomes" id="UP000192596"/>
    </source>
</evidence>
<dbReference type="EMBL" id="NAJO01000004">
    <property type="protein sequence ID" value="OQO12712.1"/>
    <property type="molecule type" value="Genomic_DNA"/>
</dbReference>
<proteinExistence type="predicted"/>
<evidence type="ECO:0000259" key="2">
    <source>
        <dbReference type="Pfam" id="PF06985"/>
    </source>
</evidence>
<feature type="domain" description="Heterokaryon incompatibility" evidence="2">
    <location>
        <begin position="13"/>
        <end position="112"/>
    </location>
</feature>
<dbReference type="InParanoid" id="A0A1V8TNC8"/>
<dbReference type="InterPro" id="IPR052895">
    <property type="entry name" value="HetReg/Transcr_Mod"/>
</dbReference>
<sequence length="479" mass="54021">MFPFAVDHDGGAEEKNQQVAFMGKIYEHAEHVFVWLPLDQALKGGSSDRRHWDQWQDFRDWHREQIDQALLTEGPVALSTPRGQNENPITAWSNIHTIVKSAWWNRAWVYQEYMFARQVTFLIAEMSVPPEDLHQLLQHCVHRLPAYQYACAAILSAMKLQYQNSKILSDFRNFFAEERRACPKAARDKQRLRVMADQAETHRKARLQWDLATFVLQSRVDRDQHNQANYPLSRLMGHAGKCKSADPRDQVYAFLGLANPAYGLVADYRSTVTAKEVLTKAAMGIITVEKRLDLLAIGRDESGASSAYNDLPTWVPNWSRPQHHESDYKHFLREIAFPTATESNPRPCQATRDREPQVSFHPNSQGHADRILRAAGIRVATLGTPSGESGTSIALSFSATGSDLRIITCSPAKTGDEVWVLLGADEPFVLGKARGLDQEQRIVGHAMLRLNGRPSDIFQGSMIDLLNEGAVRLETVDIA</sequence>
<accession>A0A1V8TNC8</accession>
<dbReference type="STRING" id="1507870.A0A1V8TNC8"/>
<dbReference type="OrthoDB" id="3477286at2759"/>
<dbReference type="PANTHER" id="PTHR24148">
    <property type="entry name" value="ANKYRIN REPEAT DOMAIN-CONTAINING PROTEIN 39 HOMOLOG-RELATED"/>
    <property type="match status" value="1"/>
</dbReference>